<dbReference type="EMBL" id="CAJVPV010011229">
    <property type="protein sequence ID" value="CAG8659106.1"/>
    <property type="molecule type" value="Genomic_DNA"/>
</dbReference>
<dbReference type="AlphaFoldDB" id="A0A9N9E079"/>
<feature type="non-terminal residue" evidence="2">
    <location>
        <position position="248"/>
    </location>
</feature>
<gene>
    <name evidence="2" type="ORF">AMORRO_LOCUS10325</name>
</gene>
<name>A0A9N9E079_9GLOM</name>
<protein>
    <submittedName>
        <fullName evidence="2">2546_t:CDS:1</fullName>
    </submittedName>
</protein>
<evidence type="ECO:0000313" key="3">
    <source>
        <dbReference type="Proteomes" id="UP000789342"/>
    </source>
</evidence>
<keyword evidence="3" id="KW-1185">Reference proteome</keyword>
<reference evidence="2" key="1">
    <citation type="submission" date="2021-06" db="EMBL/GenBank/DDBJ databases">
        <authorList>
            <person name="Kallberg Y."/>
            <person name="Tangrot J."/>
            <person name="Rosling A."/>
        </authorList>
    </citation>
    <scope>NUCLEOTIDE SEQUENCE</scope>
    <source>
        <strain evidence="2">CL551</strain>
    </source>
</reference>
<sequence length="248" mass="27182">MVKSAILKITTTSAETGTTSNSYYVTYTMAIPNLTRTIVMSNTITSMASSHTKNKVMSVKLFLTTLIVLMKNLEWKRGKLFNAHPVGKNIRPHKSNSSLVERDYIYICPIGSYQCQDQDYCCPYDTACVGGDLCSQCGVNGVVCEDLICCFPGYAKKNPPKVKTPSHSEKTTYDSPTTFASPEEATTFTSLEETTTFTSLEVITSFSSEIDFNTSTDTNAKPTSKFPKSEVTTSVPNIDTATSMASFN</sequence>
<accession>A0A9N9E079</accession>
<evidence type="ECO:0000313" key="2">
    <source>
        <dbReference type="EMBL" id="CAG8659106.1"/>
    </source>
</evidence>
<comment type="caution">
    <text evidence="2">The sequence shown here is derived from an EMBL/GenBank/DDBJ whole genome shotgun (WGS) entry which is preliminary data.</text>
</comment>
<evidence type="ECO:0000256" key="1">
    <source>
        <dbReference type="SAM" id="MobiDB-lite"/>
    </source>
</evidence>
<organism evidence="2 3">
    <name type="scientific">Acaulospora morrowiae</name>
    <dbReference type="NCBI Taxonomy" id="94023"/>
    <lineage>
        <taxon>Eukaryota</taxon>
        <taxon>Fungi</taxon>
        <taxon>Fungi incertae sedis</taxon>
        <taxon>Mucoromycota</taxon>
        <taxon>Glomeromycotina</taxon>
        <taxon>Glomeromycetes</taxon>
        <taxon>Diversisporales</taxon>
        <taxon>Acaulosporaceae</taxon>
        <taxon>Acaulospora</taxon>
    </lineage>
</organism>
<dbReference type="Proteomes" id="UP000789342">
    <property type="component" value="Unassembled WGS sequence"/>
</dbReference>
<feature type="region of interest" description="Disordered" evidence="1">
    <location>
        <begin position="161"/>
        <end position="180"/>
    </location>
</feature>
<proteinExistence type="predicted"/>